<dbReference type="RefSeq" id="WP_134452014.1">
    <property type="nucleotide sequence ID" value="NZ_SOFL01000002.1"/>
</dbReference>
<dbReference type="Proteomes" id="UP000297907">
    <property type="component" value="Unassembled WGS sequence"/>
</dbReference>
<evidence type="ECO:0000313" key="2">
    <source>
        <dbReference type="EMBL" id="TFC06929.1"/>
    </source>
</evidence>
<dbReference type="AlphaFoldDB" id="A0A4R8WHP1"/>
<comment type="caution">
    <text evidence="2">The sequence shown here is derived from an EMBL/GenBank/DDBJ whole genome shotgun (WGS) entry which is preliminary data.</text>
</comment>
<gene>
    <name evidence="2" type="ORF">E3O42_00650</name>
</gene>
<proteinExistence type="predicted"/>
<name>A0A4R8WHP1_9MICO</name>
<keyword evidence="1" id="KW-0812">Transmembrane</keyword>
<protein>
    <recommendedName>
        <fullName evidence="4">DUF4157 domain-containing protein</fullName>
    </recommendedName>
</protein>
<dbReference type="EMBL" id="SOFL01000002">
    <property type="protein sequence ID" value="TFC06929.1"/>
    <property type="molecule type" value="Genomic_DNA"/>
</dbReference>
<accession>A0A4R8WHP1</accession>
<evidence type="ECO:0000313" key="3">
    <source>
        <dbReference type="Proteomes" id="UP000297907"/>
    </source>
</evidence>
<reference evidence="2 3" key="1">
    <citation type="submission" date="2019-03" db="EMBL/GenBank/DDBJ databases">
        <title>Genomics of glacier-inhabiting Cryobacterium strains.</title>
        <authorList>
            <person name="Liu Q."/>
            <person name="Xin Y.-H."/>
        </authorList>
    </citation>
    <scope>NUCLEOTIDE SEQUENCE [LARGE SCALE GENOMIC DNA]</scope>
    <source>
        <strain evidence="2 3">RHLS22-1</strain>
    </source>
</reference>
<sequence length="426" mass="45595">MRSLTQSIRRINGPWPTRDIPLESIAAYVGMPAPISLTGLMDRLDAVPNHRDWDTLITFDAGIALGGTVGISIESNGSWRFHGALHGSGFDSYSFRITAVLRASDDSVILSFVHAGGVGGAIEGGSRDHSWDESSQFADPRRRLVQENWPAVASGVLRTMAQAKDTGLGGSLVSALEDVAAVVVAAVAFGPAVGATLMIGAVVGEALHLAGGPGELAGLLVIGGGMFLVAEGIFLPVLPLAVTAWAATNAVVQHRTLRPDEMDFANAVFHGSLPPADKITLTNLATITGRAFTWPNVDGSTLVNMPSSAAVDDPVHFKRSPGDTPGRLLIHELTHAWQMAHTDFMPVMVCDAITGHTITEPIEGKSALYKPEPGLAWSQYSMEQQASIVDMWFAGVVTYQTPPTLKPMDEHNPWFYYIEHYLWPTI</sequence>
<feature type="transmembrane region" description="Helical" evidence="1">
    <location>
        <begin position="216"/>
        <end position="248"/>
    </location>
</feature>
<dbReference type="OrthoDB" id="8686772at2"/>
<organism evidence="2 3">
    <name type="scientific">Cryobacterium adonitolivorans</name>
    <dbReference type="NCBI Taxonomy" id="1259189"/>
    <lineage>
        <taxon>Bacteria</taxon>
        <taxon>Bacillati</taxon>
        <taxon>Actinomycetota</taxon>
        <taxon>Actinomycetes</taxon>
        <taxon>Micrococcales</taxon>
        <taxon>Microbacteriaceae</taxon>
        <taxon>Cryobacterium</taxon>
    </lineage>
</organism>
<keyword evidence="1" id="KW-1133">Transmembrane helix</keyword>
<keyword evidence="1" id="KW-0472">Membrane</keyword>
<feature type="transmembrane region" description="Helical" evidence="1">
    <location>
        <begin position="179"/>
        <end position="204"/>
    </location>
</feature>
<evidence type="ECO:0008006" key="4">
    <source>
        <dbReference type="Google" id="ProtNLM"/>
    </source>
</evidence>
<evidence type="ECO:0000256" key="1">
    <source>
        <dbReference type="SAM" id="Phobius"/>
    </source>
</evidence>
<keyword evidence="3" id="KW-1185">Reference proteome</keyword>